<gene>
    <name evidence="4" type="ORF">CSSPJE1EN1_LOCUS5412</name>
</gene>
<dbReference type="Gene3D" id="1.10.8.430">
    <property type="entry name" value="Helical domain of apoptotic protease-activating factors"/>
    <property type="match status" value="1"/>
</dbReference>
<dbReference type="Pfam" id="PF01582">
    <property type="entry name" value="TIR"/>
    <property type="match status" value="1"/>
</dbReference>
<dbReference type="SUPFAM" id="SSF52058">
    <property type="entry name" value="L domain-like"/>
    <property type="match status" value="2"/>
</dbReference>
<organism evidence="4 5">
    <name type="scientific">Sphagnum jensenii</name>
    <dbReference type="NCBI Taxonomy" id="128206"/>
    <lineage>
        <taxon>Eukaryota</taxon>
        <taxon>Viridiplantae</taxon>
        <taxon>Streptophyta</taxon>
        <taxon>Embryophyta</taxon>
        <taxon>Bryophyta</taxon>
        <taxon>Sphagnophytina</taxon>
        <taxon>Sphagnopsida</taxon>
        <taxon>Sphagnales</taxon>
        <taxon>Sphagnaceae</taxon>
        <taxon>Sphagnum</taxon>
    </lineage>
</organism>
<keyword evidence="1" id="KW-0433">Leucine-rich repeat</keyword>
<dbReference type="InterPro" id="IPR055414">
    <property type="entry name" value="LRR_R13L4/SHOC2-like"/>
</dbReference>
<evidence type="ECO:0000256" key="2">
    <source>
        <dbReference type="ARBA" id="ARBA00022737"/>
    </source>
</evidence>
<protein>
    <recommendedName>
        <fullName evidence="3">TIR domain-containing protein</fullName>
    </recommendedName>
</protein>
<evidence type="ECO:0000256" key="1">
    <source>
        <dbReference type="ARBA" id="ARBA00022614"/>
    </source>
</evidence>
<dbReference type="Pfam" id="PF00931">
    <property type="entry name" value="NB-ARC"/>
    <property type="match status" value="1"/>
</dbReference>
<keyword evidence="5" id="KW-1185">Reference proteome</keyword>
<dbReference type="SMART" id="SM00255">
    <property type="entry name" value="TIR"/>
    <property type="match status" value="1"/>
</dbReference>
<keyword evidence="2" id="KW-0677">Repeat</keyword>
<dbReference type="Gene3D" id="3.80.10.10">
    <property type="entry name" value="Ribonuclease Inhibitor"/>
    <property type="match status" value="3"/>
</dbReference>
<sequence length="1300" mass="146587">MWTCFARILEWVCSGFSHDGNQEDPSIDSLNVSTPTLINPNEPSSSNYDVLHTYDVFLNHRGPDVKTTFVAHLYDALCIAGFHPFLDAKSLIKGQHAFNSINEALSGVRVHIAVFSKGYAKSKYCLNELCDMLESGKDILPIFYDVEPEHLRRPHHGPFAAAFRKHLKRGRKDNIKRWEEALLKVANITGFRLNEVNGDESQLKKKVVMKVQNIAPLHVFQQVQHGVGLNGSMVEVVNQLGLVGILGIVGIVGMGGIGKTTLAKAVYNEYLKGKHFERQSFLHNVRTTDLPSLQKQLVHDLFGEELKFPQEFHDCFIRLSRDRKVFVVIDDIDDINQFDQLIPSLPKFMSQGSQILVTSRDQHVLNYITIQGSIGKSNLYEVPMLDVDNAHQLFNWHAFHDKWASDGFRDLAKEVVNACNGLPLALEVMGAYLFDKKDPKHKVVWKEAIRSLNMDPGAIDQKLQNMFNISYEGLSSQANKLMLLDIACFMINRHESMAMSFWESCILCPCPSSKSPHSSLMKLIEKSLVKKDENGYLQMHDVIRDMARDVVKKESLQEVGERSHLWDFIETKEVLHKDKGSAKIRGLHMSGSKLHTPLPIEKFATMTSLHLLFLDDCQVEGDFSTLSKELRWLSWCNLPIVELPTNLNLPNLVVLNLKLARCKHLKTLPKSFGCLQELEHLDMSENTSLEMLPESFGQLKVLKYLNLAGCSTLKTLPSSIGALKALKLLDLAHCFMLEALPNSIGNLSNLKTLHLNYCKNLKELPMTFGNLQNLAPCKLLERLVLRDCIALERLPENIGELSKLKVLRLRGCSTLRTLPSSIGALKALQDLDLAYCFMLEALPNNIDNLSNLKTLCLNYCKNLKELPMTFGNLQNLKDLRARGASFFRLPNSFSHLLNLEVLDLDYCMNLHDLPPSISGLVKLKKLCMRKTKVEKLPEDIGQLKSLKMLKLVRCKHLKTLPQSFGCLDELEHLDMFENTSLEMLPESFGQLQALNHLNLGGCSFGKGIGLPSNVGDLINLKSLVLNGNLMTTIPESFKDLNALVTLKMLQCPNLVVVQALPSKLERLYIGNCPKLTNIPCLGNLNTLKYLILNDCPILTHLQGLDFPPCKLLEQLLLRDCIALERLPENIGELSKLKCLDLYGCSTLKKLPYSIGQLQALQELDLGFCVSLETLPDSSGNLSKFKKIWFYYCKNLKGLPMTFGNLQILVYLLVKGTSLSHLPDSFSKLFNLEELYLYDCMDLHDLPPSISGLVKLRTLYMIRTKVKKLPKDFGQLQSLKTLSLFECKHLKALPKSFGCLE</sequence>
<evidence type="ECO:0000313" key="5">
    <source>
        <dbReference type="Proteomes" id="UP001497444"/>
    </source>
</evidence>
<dbReference type="InterPro" id="IPR003591">
    <property type="entry name" value="Leu-rich_rpt_typical-subtyp"/>
</dbReference>
<dbReference type="PANTHER" id="PTHR36766:SF30">
    <property type="entry name" value="TIR-NBS TYPE DISEASE RESISTANCE PROTEIN-RELATED"/>
    <property type="match status" value="1"/>
</dbReference>
<dbReference type="SMART" id="SM00369">
    <property type="entry name" value="LRR_TYP"/>
    <property type="match status" value="10"/>
</dbReference>
<dbReference type="Pfam" id="PF23282">
    <property type="entry name" value="WHD_ROQ1"/>
    <property type="match status" value="1"/>
</dbReference>
<dbReference type="InterPro" id="IPR042197">
    <property type="entry name" value="Apaf_helical"/>
</dbReference>
<name>A0ABP0W049_9BRYO</name>
<dbReference type="Gene3D" id="3.40.50.300">
    <property type="entry name" value="P-loop containing nucleotide triphosphate hydrolases"/>
    <property type="match status" value="1"/>
</dbReference>
<dbReference type="InterPro" id="IPR000157">
    <property type="entry name" value="TIR_dom"/>
</dbReference>
<dbReference type="PRINTS" id="PR00364">
    <property type="entry name" value="DISEASERSIST"/>
</dbReference>
<dbReference type="InterPro" id="IPR035897">
    <property type="entry name" value="Toll_tir_struct_dom_sf"/>
</dbReference>
<proteinExistence type="predicted"/>
<dbReference type="PANTHER" id="PTHR36766">
    <property type="entry name" value="PLANT BROAD-SPECTRUM MILDEW RESISTANCE PROTEIN RPW8"/>
    <property type="match status" value="1"/>
</dbReference>
<dbReference type="InterPro" id="IPR032675">
    <property type="entry name" value="LRR_dom_sf"/>
</dbReference>
<dbReference type="InterPro" id="IPR058192">
    <property type="entry name" value="WHD_ROQ1-like"/>
</dbReference>
<accession>A0ABP0W049</accession>
<dbReference type="Proteomes" id="UP001497444">
    <property type="component" value="Chromosome 12"/>
</dbReference>
<dbReference type="InterPro" id="IPR027417">
    <property type="entry name" value="P-loop_NTPase"/>
</dbReference>
<dbReference type="SUPFAM" id="SSF52200">
    <property type="entry name" value="Toll/Interleukin receptor TIR domain"/>
    <property type="match status" value="1"/>
</dbReference>
<evidence type="ECO:0000313" key="4">
    <source>
        <dbReference type="EMBL" id="CAK9259934.1"/>
    </source>
</evidence>
<reference evidence="4" key="1">
    <citation type="submission" date="2024-02" db="EMBL/GenBank/DDBJ databases">
        <authorList>
            <consortium name="ELIXIR-Norway"/>
            <consortium name="Elixir Norway"/>
        </authorList>
    </citation>
    <scope>NUCLEOTIDE SEQUENCE</scope>
</reference>
<dbReference type="SUPFAM" id="SSF52047">
    <property type="entry name" value="RNI-like"/>
    <property type="match status" value="1"/>
</dbReference>
<evidence type="ECO:0000259" key="3">
    <source>
        <dbReference type="PROSITE" id="PS50104"/>
    </source>
</evidence>
<dbReference type="Pfam" id="PF23598">
    <property type="entry name" value="LRR_14"/>
    <property type="match status" value="3"/>
</dbReference>
<dbReference type="EMBL" id="OZ020107">
    <property type="protein sequence ID" value="CAK9259934.1"/>
    <property type="molecule type" value="Genomic_DNA"/>
</dbReference>
<dbReference type="PROSITE" id="PS50104">
    <property type="entry name" value="TIR"/>
    <property type="match status" value="1"/>
</dbReference>
<dbReference type="SUPFAM" id="SSF52540">
    <property type="entry name" value="P-loop containing nucleoside triphosphate hydrolases"/>
    <property type="match status" value="1"/>
</dbReference>
<dbReference type="Gene3D" id="3.40.50.10140">
    <property type="entry name" value="Toll/interleukin-1 receptor homology (TIR) domain"/>
    <property type="match status" value="1"/>
</dbReference>
<feature type="domain" description="TIR" evidence="3">
    <location>
        <begin position="52"/>
        <end position="215"/>
    </location>
</feature>
<dbReference type="InterPro" id="IPR002182">
    <property type="entry name" value="NB-ARC"/>
</dbReference>